<protein>
    <submittedName>
        <fullName evidence="1">Uncharacterized protein</fullName>
    </submittedName>
</protein>
<proteinExistence type="predicted"/>
<sequence length="48" mass="5689">MSFESFFSLMFEDTIRYTFVSIKKSQREKEEGLRKLMVVLALIQLIGK</sequence>
<organism evidence="1">
    <name type="scientific">Borrelia puertoricensis</name>
    <dbReference type="NCBI Taxonomy" id="2756107"/>
    <lineage>
        <taxon>Bacteria</taxon>
        <taxon>Pseudomonadati</taxon>
        <taxon>Spirochaetota</taxon>
        <taxon>Spirochaetia</taxon>
        <taxon>Spirochaetales</taxon>
        <taxon>Borreliaceae</taxon>
        <taxon>Borrelia</taxon>
    </lineage>
</organism>
<dbReference type="EMBL" id="OQ871584">
    <property type="protein sequence ID" value="WMW27228.1"/>
    <property type="molecule type" value="Genomic_DNA"/>
</dbReference>
<accession>A0AA51UNG4</accession>
<evidence type="ECO:0000313" key="1">
    <source>
        <dbReference type="EMBL" id="WMW27228.1"/>
    </source>
</evidence>
<name>A0AA51UNG4_9SPIR</name>
<dbReference type="AlphaFoldDB" id="A0AA51UNG4"/>
<reference evidence="1" key="1">
    <citation type="submission" date="2023-04" db="EMBL/GenBank/DDBJ databases">
        <title>First molecular report of Borrelia puertoricensis spp. in opossums from Colombia.</title>
        <authorList>
            <person name="Lopez Y."/>
            <person name="Faccini-Martinez A.A."/>
            <person name="Munoz-Leal S."/>
            <person name="Calderon A."/>
            <person name="Munoz M."/>
            <person name="Ramirez J.D."/>
            <person name="Rivero R."/>
            <person name="Mattar S."/>
        </authorList>
    </citation>
    <scope>NUCLEOTIDE SEQUENCE</scope>
</reference>
<gene>
    <name evidence="1" type="ORF">MHINFGKF_00002</name>
</gene>